<evidence type="ECO:0000313" key="2">
    <source>
        <dbReference type="Proteomes" id="UP000485058"/>
    </source>
</evidence>
<proteinExistence type="predicted"/>
<feature type="non-terminal residue" evidence="1">
    <location>
        <position position="1"/>
    </location>
</feature>
<accession>A0A699Z8C1</accession>
<dbReference type="AlphaFoldDB" id="A0A699Z8C1"/>
<dbReference type="EMBL" id="BLLF01001203">
    <property type="protein sequence ID" value="GFH17805.1"/>
    <property type="molecule type" value="Genomic_DNA"/>
</dbReference>
<gene>
    <name evidence="1" type="ORF">HaLaN_14509</name>
</gene>
<dbReference type="Proteomes" id="UP000485058">
    <property type="component" value="Unassembled WGS sequence"/>
</dbReference>
<name>A0A699Z8C1_HAELA</name>
<evidence type="ECO:0000313" key="1">
    <source>
        <dbReference type="EMBL" id="GFH17805.1"/>
    </source>
</evidence>
<protein>
    <submittedName>
        <fullName evidence="1">Uncharacterized protein</fullName>
    </submittedName>
</protein>
<reference evidence="1 2" key="1">
    <citation type="submission" date="2020-02" db="EMBL/GenBank/DDBJ databases">
        <title>Draft genome sequence of Haematococcus lacustris strain NIES-144.</title>
        <authorList>
            <person name="Morimoto D."/>
            <person name="Nakagawa S."/>
            <person name="Yoshida T."/>
            <person name="Sawayama S."/>
        </authorList>
    </citation>
    <scope>NUCLEOTIDE SEQUENCE [LARGE SCALE GENOMIC DNA]</scope>
    <source>
        <strain evidence="1 2">NIES-144</strain>
    </source>
</reference>
<organism evidence="1 2">
    <name type="scientific">Haematococcus lacustris</name>
    <name type="common">Green alga</name>
    <name type="synonym">Haematococcus pluvialis</name>
    <dbReference type="NCBI Taxonomy" id="44745"/>
    <lineage>
        <taxon>Eukaryota</taxon>
        <taxon>Viridiplantae</taxon>
        <taxon>Chlorophyta</taxon>
        <taxon>core chlorophytes</taxon>
        <taxon>Chlorophyceae</taxon>
        <taxon>CS clade</taxon>
        <taxon>Chlamydomonadales</taxon>
        <taxon>Haematococcaceae</taxon>
        <taxon>Haematococcus</taxon>
    </lineage>
</organism>
<sequence>MTVLCDVHGQSAPSESSAAATVASPGGAPDNRLVGTWIKDPKASDSMGPACDVMALNGVVRMAVSLVARPGRDVLHLVTVVATAAHVEEGEALLQHYYLAALKSLVSCKLEVLVRQPWSFLDVLEWGHNLPRA</sequence>
<keyword evidence="2" id="KW-1185">Reference proteome</keyword>
<comment type="caution">
    <text evidence="1">The sequence shown here is derived from an EMBL/GenBank/DDBJ whole genome shotgun (WGS) entry which is preliminary data.</text>
</comment>